<dbReference type="PROSITE" id="PS51034">
    <property type="entry name" value="ZP_2"/>
    <property type="match status" value="1"/>
</dbReference>
<dbReference type="InterPro" id="IPR055355">
    <property type="entry name" value="ZP-C"/>
</dbReference>
<protein>
    <submittedName>
        <fullName evidence="5">Si:dkey-4p15.5</fullName>
    </submittedName>
</protein>
<evidence type="ECO:0000256" key="3">
    <source>
        <dbReference type="SAM" id="Phobius"/>
    </source>
</evidence>
<keyword evidence="2" id="KW-1015">Disulfide bond</keyword>
<feature type="transmembrane region" description="Helical" evidence="3">
    <location>
        <begin position="320"/>
        <end position="342"/>
    </location>
</feature>
<organism evidence="5 6">
    <name type="scientific">Labrus bergylta</name>
    <name type="common">ballan wrasse</name>
    <dbReference type="NCBI Taxonomy" id="56723"/>
    <lineage>
        <taxon>Eukaryota</taxon>
        <taxon>Metazoa</taxon>
        <taxon>Chordata</taxon>
        <taxon>Craniata</taxon>
        <taxon>Vertebrata</taxon>
        <taxon>Euteleostomi</taxon>
        <taxon>Actinopterygii</taxon>
        <taxon>Neopterygii</taxon>
        <taxon>Teleostei</taxon>
        <taxon>Neoteleostei</taxon>
        <taxon>Acanthomorphata</taxon>
        <taxon>Eupercaria</taxon>
        <taxon>Labriformes</taxon>
        <taxon>Labridae</taxon>
        <taxon>Labrus</taxon>
    </lineage>
</organism>
<dbReference type="Proteomes" id="UP000261660">
    <property type="component" value="Unplaced"/>
</dbReference>
<keyword evidence="6" id="KW-1185">Reference proteome</keyword>
<evidence type="ECO:0000313" key="6">
    <source>
        <dbReference type="Proteomes" id="UP000261660"/>
    </source>
</evidence>
<keyword evidence="3" id="KW-0472">Membrane</keyword>
<accession>A0A3Q3NAJ9</accession>
<dbReference type="GeneTree" id="ENSGT00940000164443"/>
<evidence type="ECO:0000256" key="2">
    <source>
        <dbReference type="ARBA" id="ARBA00023157"/>
    </source>
</evidence>
<feature type="domain" description="ZP" evidence="4">
    <location>
        <begin position="29"/>
        <end position="305"/>
    </location>
</feature>
<dbReference type="PANTHER" id="PTHR14002:SF10">
    <property type="entry name" value="ZONA PELLUCIDA-LIKE DOMAIN-CONTAINING PROTEIN 1-RELATED"/>
    <property type="match status" value="1"/>
</dbReference>
<dbReference type="Ensembl" id="ENSLBET00000032489.1">
    <property type="protein sequence ID" value="ENSLBEP00000031070.1"/>
    <property type="gene ID" value="ENSLBEG00000023419.1"/>
</dbReference>
<reference evidence="5" key="1">
    <citation type="submission" date="2025-08" db="UniProtKB">
        <authorList>
            <consortium name="Ensembl"/>
        </authorList>
    </citation>
    <scope>IDENTIFICATION</scope>
</reference>
<sequence length="353" mass="40439">SELLWLMFFNAYNVIKVNPDLENSDIKVTCGTEFMDLAIYICPIYQALYNESLMALNSQHDTPECHGTADWSVDPPVLRFKFPLNTSAVSACGNNFMVFFTNTFYFSNVQVANISGTVTSTDPVEGPITYREQILYMFSCIYPMQYLLNNTELAVLAINENNGSFVSTLNMELYEVSPTLYFRIRQRYIMTFPQSGIKLKTKIYVAVTATNLTDRFNVLLDRCYATTTPIPNFVTFYDLFVGCDRDEQTQVTLNGVSQTAYFSFEAFRFVEHKNQTVSTFYLHCVTRLCEVSSCSALLPKNQLKVIDQAFVSFFQEMPKLSLFLTVRIVLICDSLNVLLWAVQRRSEKLQKCL</sequence>
<dbReference type="InterPro" id="IPR055356">
    <property type="entry name" value="ZP-N"/>
</dbReference>
<name>A0A3Q3NAJ9_9LABR</name>
<proteinExistence type="predicted"/>
<keyword evidence="3" id="KW-1133">Transmembrane helix</keyword>
<evidence type="ECO:0000259" key="4">
    <source>
        <dbReference type="PROSITE" id="PS51034"/>
    </source>
</evidence>
<dbReference type="InParanoid" id="A0A3Q3NAJ9"/>
<dbReference type="InterPro" id="IPR042235">
    <property type="entry name" value="ZP-C_dom"/>
</dbReference>
<evidence type="ECO:0000256" key="1">
    <source>
        <dbReference type="ARBA" id="ARBA00022729"/>
    </source>
</evidence>
<dbReference type="SMART" id="SM00241">
    <property type="entry name" value="ZP"/>
    <property type="match status" value="1"/>
</dbReference>
<dbReference type="Pfam" id="PF23344">
    <property type="entry name" value="ZP-N"/>
    <property type="match status" value="1"/>
</dbReference>
<keyword evidence="3" id="KW-0812">Transmembrane</keyword>
<dbReference type="InterPro" id="IPR001507">
    <property type="entry name" value="ZP_dom"/>
</dbReference>
<dbReference type="Pfam" id="PF00100">
    <property type="entry name" value="Zona_pellucida"/>
    <property type="match status" value="1"/>
</dbReference>
<dbReference type="PANTHER" id="PTHR14002">
    <property type="entry name" value="ENDOGLIN/TGF-BETA RECEPTOR TYPE III"/>
    <property type="match status" value="1"/>
</dbReference>
<evidence type="ECO:0000313" key="5">
    <source>
        <dbReference type="Ensembl" id="ENSLBEP00000031070.1"/>
    </source>
</evidence>
<reference evidence="5" key="2">
    <citation type="submission" date="2025-09" db="UniProtKB">
        <authorList>
            <consortium name="Ensembl"/>
        </authorList>
    </citation>
    <scope>IDENTIFICATION</scope>
</reference>
<dbReference type="Gene3D" id="2.60.40.4100">
    <property type="entry name" value="Zona pellucida, ZP-C domain"/>
    <property type="match status" value="1"/>
</dbReference>
<keyword evidence="1" id="KW-0732">Signal</keyword>
<dbReference type="AlphaFoldDB" id="A0A3Q3NAJ9"/>